<evidence type="ECO:0000313" key="2">
    <source>
        <dbReference type="EMBL" id="KAK5631822.1"/>
    </source>
</evidence>
<comment type="caution">
    <text evidence="2">The sequence shown here is derived from an EMBL/GenBank/DDBJ whole genome shotgun (WGS) entry which is preliminary data.</text>
</comment>
<feature type="compositionally biased region" description="Basic and acidic residues" evidence="1">
    <location>
        <begin position="83"/>
        <end position="92"/>
    </location>
</feature>
<keyword evidence="3" id="KW-1185">Reference proteome</keyword>
<dbReference type="EMBL" id="JAWHQM010000021">
    <property type="protein sequence ID" value="KAK5631822.1"/>
    <property type="molecule type" value="Genomic_DNA"/>
</dbReference>
<dbReference type="AlphaFoldDB" id="A0AAN7Z7M0"/>
<organism evidence="2 3">
    <name type="scientific">Xylaria bambusicola</name>
    <dbReference type="NCBI Taxonomy" id="326684"/>
    <lineage>
        <taxon>Eukaryota</taxon>
        <taxon>Fungi</taxon>
        <taxon>Dikarya</taxon>
        <taxon>Ascomycota</taxon>
        <taxon>Pezizomycotina</taxon>
        <taxon>Sordariomycetes</taxon>
        <taxon>Xylariomycetidae</taxon>
        <taxon>Xylariales</taxon>
        <taxon>Xylariaceae</taxon>
        <taxon>Xylaria</taxon>
    </lineage>
</organism>
<gene>
    <name evidence="2" type="ORF">RRF57_007536</name>
</gene>
<reference evidence="2 3" key="1">
    <citation type="submission" date="2023-10" db="EMBL/GenBank/DDBJ databases">
        <title>Draft genome sequence of Xylaria bambusicola isolate GMP-LS, the root and basal stem rot pathogen of sugarcane in Indonesia.</title>
        <authorList>
            <person name="Selvaraj P."/>
            <person name="Muralishankar V."/>
            <person name="Muruganantham S."/>
            <person name="Sp S."/>
            <person name="Haryani S."/>
            <person name="Lau K.J.X."/>
            <person name="Naqvi N.I."/>
        </authorList>
    </citation>
    <scope>NUCLEOTIDE SEQUENCE [LARGE SCALE GENOMIC DNA]</scope>
    <source>
        <strain evidence="2">GMP-LS</strain>
    </source>
</reference>
<evidence type="ECO:0000313" key="3">
    <source>
        <dbReference type="Proteomes" id="UP001305414"/>
    </source>
</evidence>
<accession>A0AAN7Z7M0</accession>
<protein>
    <submittedName>
        <fullName evidence="2">Uncharacterized protein</fullName>
    </submittedName>
</protein>
<name>A0AAN7Z7M0_9PEZI</name>
<feature type="region of interest" description="Disordered" evidence="1">
    <location>
        <begin position="44"/>
        <end position="100"/>
    </location>
</feature>
<proteinExistence type="predicted"/>
<sequence length="250" mass="29082">MCIKEPIKLHASAMKKWISRVPNKLCRGLRTVMKLGKSKDRNYRQLFDSSETTETTGTGYYRPSNLSNRQRQHESASYEDDTPAEREDRSTLEDNPLLPQNHQMAVDHTSKEDKHLVRIVDSNSTETQSQSEYQHMANTLPFPDEDEMCAEIDSLIDDMKRSFEIETLEDPFGDNEMSDWEWEWPEEEEENMQHGPDTDRYINYSADDAKYDMDLKMAIIEQARRFPAHHLAASRDALFSSLHSRDEANG</sequence>
<feature type="compositionally biased region" description="Low complexity" evidence="1">
    <location>
        <begin position="49"/>
        <end position="61"/>
    </location>
</feature>
<evidence type="ECO:0000256" key="1">
    <source>
        <dbReference type="SAM" id="MobiDB-lite"/>
    </source>
</evidence>
<dbReference type="Proteomes" id="UP001305414">
    <property type="component" value="Unassembled WGS sequence"/>
</dbReference>